<accession>A0A3A5H416</accession>
<evidence type="ECO:0000313" key="1">
    <source>
        <dbReference type="EMBL" id="RJS45486.1"/>
    </source>
</evidence>
<dbReference type="Proteomes" id="UP000276542">
    <property type="component" value="Unassembled WGS sequence"/>
</dbReference>
<dbReference type="AlphaFoldDB" id="A0A3A5H416"/>
<evidence type="ECO:0000313" key="2">
    <source>
        <dbReference type="Proteomes" id="UP000276542"/>
    </source>
</evidence>
<proteinExistence type="predicted"/>
<reference evidence="2" key="1">
    <citation type="submission" date="2018-09" db="EMBL/GenBank/DDBJ databases">
        <authorList>
            <person name="Zhu H."/>
        </authorList>
    </citation>
    <scope>NUCLEOTIDE SEQUENCE [LARGE SCALE GENOMIC DNA]</scope>
    <source>
        <strain evidence="2">K1W22B-1</strain>
    </source>
</reference>
<dbReference type="Gene3D" id="3.30.530.20">
    <property type="match status" value="1"/>
</dbReference>
<gene>
    <name evidence="1" type="ORF">D4739_04130</name>
</gene>
<comment type="caution">
    <text evidence="1">The sequence shown here is derived from an EMBL/GenBank/DDBJ whole genome shotgun (WGS) entry which is preliminary data.</text>
</comment>
<dbReference type="SUPFAM" id="SSF55961">
    <property type="entry name" value="Bet v1-like"/>
    <property type="match status" value="1"/>
</dbReference>
<protein>
    <submittedName>
        <fullName evidence="1">SRPBCC family protein</fullName>
    </submittedName>
</protein>
<dbReference type="OrthoDB" id="7838135at2"/>
<dbReference type="Pfam" id="PF10604">
    <property type="entry name" value="Polyketide_cyc2"/>
    <property type="match status" value="1"/>
</dbReference>
<dbReference type="RefSeq" id="WP_120059385.1">
    <property type="nucleotide sequence ID" value="NZ_QYRP01000002.1"/>
</dbReference>
<dbReference type="InterPro" id="IPR023393">
    <property type="entry name" value="START-like_dom_sf"/>
</dbReference>
<keyword evidence="2" id="KW-1185">Reference proteome</keyword>
<sequence>MPRQGIAVEFAVPCAVARAYLSDPRNRPAWQSSLRAVADVVPGRDGEAGGVEATWTDVTVVPGIRPRMRTEYDDAQRWIESGAFGPFRATLELAFEPAAHGCVVTARFRVLGLGLGRLITVASIPAIRADLRRAAAILAR</sequence>
<name>A0A3A5H416_9ACTN</name>
<dbReference type="InterPro" id="IPR019587">
    <property type="entry name" value="Polyketide_cyclase/dehydratase"/>
</dbReference>
<dbReference type="EMBL" id="QYRP01000002">
    <property type="protein sequence ID" value="RJS45486.1"/>
    <property type="molecule type" value="Genomic_DNA"/>
</dbReference>
<organism evidence="1 2">
    <name type="scientific">Nocardioides cavernaquae</name>
    <dbReference type="NCBI Taxonomy" id="2321396"/>
    <lineage>
        <taxon>Bacteria</taxon>
        <taxon>Bacillati</taxon>
        <taxon>Actinomycetota</taxon>
        <taxon>Actinomycetes</taxon>
        <taxon>Propionibacteriales</taxon>
        <taxon>Nocardioidaceae</taxon>
        <taxon>Nocardioides</taxon>
    </lineage>
</organism>